<dbReference type="OrthoDB" id="666719at2"/>
<evidence type="ECO:0000259" key="2">
    <source>
        <dbReference type="Pfam" id="PF13568"/>
    </source>
</evidence>
<gene>
    <name evidence="3" type="ORF">SAMN05421788_101660</name>
</gene>
<keyword evidence="1" id="KW-0732">Signal</keyword>
<name>A0A1N7L5Q2_9BACT</name>
<feature type="signal peptide" evidence="1">
    <location>
        <begin position="1"/>
        <end position="22"/>
    </location>
</feature>
<feature type="domain" description="Outer membrane protein beta-barrel" evidence="2">
    <location>
        <begin position="122"/>
        <end position="281"/>
    </location>
</feature>
<evidence type="ECO:0000256" key="1">
    <source>
        <dbReference type="SAM" id="SignalP"/>
    </source>
</evidence>
<dbReference type="AlphaFoldDB" id="A0A1N7L5Q2"/>
<protein>
    <submittedName>
        <fullName evidence="3">Outer membrane protein beta-barrel domain-containing protein</fullName>
    </submittedName>
</protein>
<reference evidence="4" key="1">
    <citation type="submission" date="2017-01" db="EMBL/GenBank/DDBJ databases">
        <authorList>
            <person name="Varghese N."/>
            <person name="Submissions S."/>
        </authorList>
    </citation>
    <scope>NUCLEOTIDE SEQUENCE [LARGE SCALE GENOMIC DNA]</scope>
    <source>
        <strain evidence="4">DSM 21054</strain>
    </source>
</reference>
<dbReference type="STRING" id="477680.SAMN05421788_101660"/>
<accession>A0A1N7L5Q2</accession>
<feature type="chain" id="PRO_5009943261" evidence="1">
    <location>
        <begin position="23"/>
        <end position="305"/>
    </location>
</feature>
<sequence>MNRLLGMLTVATLAVTSGYAQTDSTRQNTPDTIRVGNFIIVKKNKSQNQSDNTQEAKQDRSFNITIGNRYRNRSKNKNVSTNWFVFDLGFANWRDNTNYNGPAFTGQTANSGFIRNIPNSSQASNPVNENSFNLNNGKSSNVNIWLFMQKRKLVKDVLSLKYGLGLEMYNYRFETNVSFRNSPSPYVYNDSINFSKNKLYAGYLTVPFMINVTPSPIKHKNLSFSAGVSAGYLIGSRNKQISSERGKQKINGSLNMKSWRLAAIGELGLGFVRLYGSYSLNTLMQENRTGLKQYPYAMGVRISCF</sequence>
<evidence type="ECO:0000313" key="4">
    <source>
        <dbReference type="Proteomes" id="UP000186917"/>
    </source>
</evidence>
<dbReference type="Proteomes" id="UP000186917">
    <property type="component" value="Unassembled WGS sequence"/>
</dbReference>
<keyword evidence="4" id="KW-1185">Reference proteome</keyword>
<organism evidence="3 4">
    <name type="scientific">Filimonas lacunae</name>
    <dbReference type="NCBI Taxonomy" id="477680"/>
    <lineage>
        <taxon>Bacteria</taxon>
        <taxon>Pseudomonadati</taxon>
        <taxon>Bacteroidota</taxon>
        <taxon>Chitinophagia</taxon>
        <taxon>Chitinophagales</taxon>
        <taxon>Chitinophagaceae</taxon>
        <taxon>Filimonas</taxon>
    </lineage>
</organism>
<dbReference type="InterPro" id="IPR025665">
    <property type="entry name" value="Beta-barrel_OMP_2"/>
</dbReference>
<dbReference type="EMBL" id="FTOR01000001">
    <property type="protein sequence ID" value="SIS69195.1"/>
    <property type="molecule type" value="Genomic_DNA"/>
</dbReference>
<proteinExistence type="predicted"/>
<evidence type="ECO:0000313" key="3">
    <source>
        <dbReference type="EMBL" id="SIS69195.1"/>
    </source>
</evidence>
<dbReference type="RefSeq" id="WP_084206013.1">
    <property type="nucleotide sequence ID" value="NZ_AP017422.1"/>
</dbReference>
<dbReference type="Pfam" id="PF13568">
    <property type="entry name" value="OMP_b-brl_2"/>
    <property type="match status" value="1"/>
</dbReference>